<name>A0A2B4SRG9_STYPI</name>
<organism evidence="10 11">
    <name type="scientific">Stylophora pistillata</name>
    <name type="common">Smooth cauliflower coral</name>
    <dbReference type="NCBI Taxonomy" id="50429"/>
    <lineage>
        <taxon>Eukaryota</taxon>
        <taxon>Metazoa</taxon>
        <taxon>Cnidaria</taxon>
        <taxon>Anthozoa</taxon>
        <taxon>Hexacorallia</taxon>
        <taxon>Scleractinia</taxon>
        <taxon>Astrocoeniina</taxon>
        <taxon>Pocilloporidae</taxon>
        <taxon>Stylophora</taxon>
    </lineage>
</organism>
<accession>A0A2B4SRG9</accession>
<dbReference type="PANTHER" id="PTHR13083:SF3">
    <property type="entry name" value="WD REPEAT-CONTAINING PROTEIN 91"/>
    <property type="match status" value="1"/>
</dbReference>
<dbReference type="GO" id="GO:0031902">
    <property type="term" value="C:late endosome membrane"/>
    <property type="evidence" value="ECO:0007669"/>
    <property type="project" value="UniProtKB-SubCell"/>
</dbReference>
<reference evidence="11" key="1">
    <citation type="journal article" date="2017" name="bioRxiv">
        <title>Comparative analysis of the genomes of Stylophora pistillata and Acropora digitifera provides evidence for extensive differences between species of corals.</title>
        <authorList>
            <person name="Voolstra C.R."/>
            <person name="Li Y."/>
            <person name="Liew Y.J."/>
            <person name="Baumgarten S."/>
            <person name="Zoccola D."/>
            <person name="Flot J.-F."/>
            <person name="Tambutte S."/>
            <person name="Allemand D."/>
            <person name="Aranda M."/>
        </authorList>
    </citation>
    <scope>NUCLEOTIDE SEQUENCE [LARGE SCALE GENOMIC DNA]</scope>
</reference>
<keyword evidence="11" id="KW-1185">Reference proteome</keyword>
<evidence type="ECO:0000256" key="6">
    <source>
        <dbReference type="PROSITE-ProRule" id="PRU00221"/>
    </source>
</evidence>
<comment type="subcellular location">
    <subcellularLocation>
        <location evidence="1">Early endosome membrane</location>
        <topology evidence="1">Peripheral membrane protein</topology>
    </subcellularLocation>
    <subcellularLocation>
        <location evidence="2">Late endosome membrane</location>
    </subcellularLocation>
</comment>
<dbReference type="InterPro" id="IPR039724">
    <property type="entry name" value="WDR91"/>
</dbReference>
<dbReference type="GO" id="GO:0045022">
    <property type="term" value="P:early endosome to late endosome transport"/>
    <property type="evidence" value="ECO:0007669"/>
    <property type="project" value="InterPro"/>
</dbReference>
<dbReference type="InterPro" id="IPR056327">
    <property type="entry name" value="ARMC9_CTLH-like_dom"/>
</dbReference>
<dbReference type="InterPro" id="IPR036322">
    <property type="entry name" value="WD40_repeat_dom_sf"/>
</dbReference>
<dbReference type="SMART" id="SM00320">
    <property type="entry name" value="WD40"/>
    <property type="match status" value="5"/>
</dbReference>
<proteinExistence type="inferred from homology"/>
<dbReference type="GO" id="GO:0051898">
    <property type="term" value="P:negative regulation of phosphatidylinositol 3-kinase/protein kinase B signal transduction"/>
    <property type="evidence" value="ECO:0007669"/>
    <property type="project" value="InterPro"/>
</dbReference>
<evidence type="ECO:0000313" key="11">
    <source>
        <dbReference type="Proteomes" id="UP000225706"/>
    </source>
</evidence>
<keyword evidence="6" id="KW-0853">WD repeat</keyword>
<dbReference type="Proteomes" id="UP000225706">
    <property type="component" value="Unassembled WGS sequence"/>
</dbReference>
<gene>
    <name evidence="10" type="primary">Wdr91</name>
    <name evidence="10" type="ORF">AWC38_SpisGene4106</name>
</gene>
<evidence type="ECO:0000256" key="3">
    <source>
        <dbReference type="ARBA" id="ARBA00006128"/>
    </source>
</evidence>
<dbReference type="InterPro" id="IPR015943">
    <property type="entry name" value="WD40/YVTN_repeat-like_dom_sf"/>
</dbReference>
<feature type="coiled-coil region" evidence="7">
    <location>
        <begin position="283"/>
        <end position="320"/>
    </location>
</feature>
<evidence type="ECO:0000256" key="1">
    <source>
        <dbReference type="ARBA" id="ARBA00004220"/>
    </source>
</evidence>
<feature type="region of interest" description="Disordered" evidence="8">
    <location>
        <begin position="333"/>
        <end position="353"/>
    </location>
</feature>
<evidence type="ECO:0000256" key="4">
    <source>
        <dbReference type="ARBA" id="ARBA00021116"/>
    </source>
</evidence>
<keyword evidence="7" id="KW-0175">Coiled coil</keyword>
<feature type="repeat" description="WD" evidence="6">
    <location>
        <begin position="434"/>
        <end position="465"/>
    </location>
</feature>
<comment type="caution">
    <text evidence="10">The sequence shown here is derived from an EMBL/GenBank/DDBJ whole genome shotgun (WGS) entry which is preliminary data.</text>
</comment>
<dbReference type="Pfam" id="PF00400">
    <property type="entry name" value="WD40"/>
    <property type="match status" value="2"/>
</dbReference>
<evidence type="ECO:0000256" key="2">
    <source>
        <dbReference type="ARBA" id="ARBA00004414"/>
    </source>
</evidence>
<feature type="coiled-coil region" evidence="7">
    <location>
        <begin position="178"/>
        <end position="233"/>
    </location>
</feature>
<dbReference type="GO" id="GO:0141039">
    <property type="term" value="F:phosphatidylinositol 3-kinase inhibitor activity"/>
    <property type="evidence" value="ECO:0007669"/>
    <property type="project" value="InterPro"/>
</dbReference>
<comment type="similarity">
    <text evidence="3">Belongs to the WD repeat WDR91 family.</text>
</comment>
<evidence type="ECO:0000259" key="9">
    <source>
        <dbReference type="Pfam" id="PF23138"/>
    </source>
</evidence>
<protein>
    <recommendedName>
        <fullName evidence="4">WD repeat-containing protein 91</fullName>
    </recommendedName>
</protein>
<dbReference type="OrthoDB" id="193023at2759"/>
<dbReference type="AlphaFoldDB" id="A0A2B4SRG9"/>
<evidence type="ECO:0000256" key="5">
    <source>
        <dbReference type="ARBA" id="ARBA00022753"/>
    </source>
</evidence>
<dbReference type="InterPro" id="IPR001680">
    <property type="entry name" value="WD40_rpt"/>
</dbReference>
<feature type="domain" description="ARMC9 CTLH-like" evidence="9">
    <location>
        <begin position="48"/>
        <end position="168"/>
    </location>
</feature>
<dbReference type="PROSITE" id="PS50082">
    <property type="entry name" value="WD_REPEATS_2"/>
    <property type="match status" value="1"/>
</dbReference>
<dbReference type="Gene3D" id="2.130.10.10">
    <property type="entry name" value="YVTN repeat-like/Quinoprotein amine dehydrogenase"/>
    <property type="match status" value="2"/>
</dbReference>
<dbReference type="EMBL" id="LSMT01000041">
    <property type="protein sequence ID" value="PFX31087.1"/>
    <property type="molecule type" value="Genomic_DNA"/>
</dbReference>
<evidence type="ECO:0000313" key="10">
    <source>
        <dbReference type="EMBL" id="PFX31087.1"/>
    </source>
</evidence>
<dbReference type="PROSITE" id="PS50294">
    <property type="entry name" value="WD_REPEATS_REGION"/>
    <property type="match status" value="1"/>
</dbReference>
<dbReference type="PANTHER" id="PTHR13083">
    <property type="entry name" value="WD REPEAT-CONTAINING PROTEIN 91"/>
    <property type="match status" value="1"/>
</dbReference>
<sequence length="790" mass="89585">MAAAVPMLDDVIKEYLVFRGFSNTLKSFESDLKADKDKSFRVDKIVDQLYQYILSYDITGLRDYWEYLNDRFFKRLDYQHNSNVKKLEMCLLRFYIVHAIQNSKNDKVVEFFEKYTAELQTQTEWREWFAIPFIKNPDQNGLFEMYFQRAWQETFLLSLYNFLITLFHHLPMPTLLKYDEEQGKLHRLEQEVLKLKEQVVSLADEGANLQRQKFKLEQELSESRRRAATVEEDDMEEFQVVPRQQAQSGKFLPTSSLSKKITKMFKDKQEKNKKGKDLKSQQLQEDQAQVKLKRQQIIKQQQQLQQLHEQQKQLSLMEEEQLKSSVVAASFEKPQGQEVEVQTDLTRDEEDAKASKSYLSKTLSLEASSAKGQDDIDKFGRAIRRSKTLPVKLKGTQLEFTDDKSEDALSKTVHFQGPGDHKSKHFIFLSQDVYKEHHSAIVHCRFSSSGRMIGSADADGIVKVWTNHPDIHTSSTIMCKSPLLSLEWAPKPDRLLLLGTGNGKVRFFDTENKKTICDVATDSQYPRIVSLSCSPTGGSFVCSAAASKKSLTSSLRLSQSFSKYSEMSSLTSNSVGGCAGVLQCWDMKAMKVERQLPLDPVPTCINCTTFNHNGTLCISGGADGMIRLFDMRSYDCLIGWQAHEGEVCSMQLSADETTAYSMGTDGKFSQWSLHRMGQKITDVDIHDGAVWCDADKSSVLQSKCKYMTSPSSYGKMFAFDSEGQYLLSCGPECGVVYKVEKNQGLSPALTLPAEQKSPVVSVDWSSSMSCYTCLTGFVGGSIQVTSLLKQ</sequence>
<dbReference type="SUPFAM" id="SSF50978">
    <property type="entry name" value="WD40 repeat-like"/>
    <property type="match status" value="1"/>
</dbReference>
<dbReference type="Pfam" id="PF23138">
    <property type="entry name" value="CTLH_Armc9"/>
    <property type="match status" value="1"/>
</dbReference>
<dbReference type="GO" id="GO:0031901">
    <property type="term" value="C:early endosome membrane"/>
    <property type="evidence" value="ECO:0007669"/>
    <property type="project" value="UniProtKB-SubCell"/>
</dbReference>
<keyword evidence="5" id="KW-0967">Endosome</keyword>
<dbReference type="STRING" id="50429.A0A2B4SRG9"/>
<evidence type="ECO:0000256" key="8">
    <source>
        <dbReference type="SAM" id="MobiDB-lite"/>
    </source>
</evidence>
<evidence type="ECO:0000256" key="7">
    <source>
        <dbReference type="SAM" id="Coils"/>
    </source>
</evidence>